<evidence type="ECO:0000313" key="1">
    <source>
        <dbReference type="EMBL" id="AEC46144.1"/>
    </source>
</evidence>
<dbReference type="EMBL" id="CP002669">
    <property type="protein sequence ID" value="AEC46144.1"/>
    <property type="molecule type" value="Genomic_DNA"/>
</dbReference>
<accession>A0ABM5M732</accession>
<reference evidence="1 2" key="1">
    <citation type="journal article" date="2011" name="J. Bacteriol.">
        <title>Genome analysis of a Mycoplasma hyorhinis strain derived from a primary human melanoma cell line.</title>
        <authorList>
            <person name="Kornspan J.D."/>
            <person name="Lysnyansky I."/>
            <person name="Kahan T."/>
            <person name="Herrmann R."/>
            <person name="Rottem S."/>
            <person name="Nir-Paz R."/>
        </authorList>
    </citation>
    <scope>NUCLEOTIDE SEQUENCE [LARGE SCALE GENOMIC DNA]</scope>
    <source>
        <strain evidence="1 2">MCLD</strain>
    </source>
</reference>
<evidence type="ECO:0000313" key="2">
    <source>
        <dbReference type="Proteomes" id="UP000008738"/>
    </source>
</evidence>
<gene>
    <name evidence="1" type="ordered locus">SRH_03010</name>
</gene>
<sequence>MEFTISLCGFLYQLNKEKSGWVISKTNISLFFEGFSESSTDIKYPSTASPALCFPPPTFTIDWRSDQVFPSSVENLLTCFAILKLSFVLYSLASESRINASFWNFLIAGILNKWTLLVKDSSGIDAESCLML</sequence>
<name>A0ABM5M732_MESHM</name>
<organism evidence="1 2">
    <name type="scientific">Mesomycoplasma hyorhinis (strain MCLD)</name>
    <name type="common">Mycoplasma hyorhinis</name>
    <dbReference type="NCBI Taxonomy" id="936139"/>
    <lineage>
        <taxon>Bacteria</taxon>
        <taxon>Bacillati</taxon>
        <taxon>Mycoplasmatota</taxon>
        <taxon>Mycoplasmoidales</taxon>
        <taxon>Metamycoplasmataceae</taxon>
        <taxon>Mesomycoplasma</taxon>
    </lineage>
</organism>
<proteinExistence type="predicted"/>
<keyword evidence="2" id="KW-1185">Reference proteome</keyword>
<protein>
    <submittedName>
        <fullName evidence="1">Uncharacterized protein</fullName>
    </submittedName>
</protein>
<dbReference type="Proteomes" id="UP000008738">
    <property type="component" value="Chromosome"/>
</dbReference>